<dbReference type="AlphaFoldDB" id="A0A151QWY8"/>
<keyword evidence="2" id="KW-1185">Reference proteome</keyword>
<organism evidence="1 2">
    <name type="scientific">Cajanus cajan</name>
    <name type="common">Pigeon pea</name>
    <name type="synonym">Cajanus indicus</name>
    <dbReference type="NCBI Taxonomy" id="3821"/>
    <lineage>
        <taxon>Eukaryota</taxon>
        <taxon>Viridiplantae</taxon>
        <taxon>Streptophyta</taxon>
        <taxon>Embryophyta</taxon>
        <taxon>Tracheophyta</taxon>
        <taxon>Spermatophyta</taxon>
        <taxon>Magnoliopsida</taxon>
        <taxon>eudicotyledons</taxon>
        <taxon>Gunneridae</taxon>
        <taxon>Pentapetalae</taxon>
        <taxon>rosids</taxon>
        <taxon>fabids</taxon>
        <taxon>Fabales</taxon>
        <taxon>Fabaceae</taxon>
        <taxon>Papilionoideae</taxon>
        <taxon>50 kb inversion clade</taxon>
        <taxon>NPAAA clade</taxon>
        <taxon>indigoferoid/millettioid clade</taxon>
        <taxon>Phaseoleae</taxon>
        <taxon>Cajanus</taxon>
    </lineage>
</organism>
<dbReference type="Gramene" id="C.cajan_40642.t">
    <property type="protein sequence ID" value="C.cajan_40642.t"/>
    <property type="gene ID" value="C.cajan_40642"/>
</dbReference>
<dbReference type="Proteomes" id="UP000075243">
    <property type="component" value="Unassembled WGS sequence"/>
</dbReference>
<evidence type="ECO:0000313" key="2">
    <source>
        <dbReference type="Proteomes" id="UP000075243"/>
    </source>
</evidence>
<gene>
    <name evidence="1" type="ORF">KK1_044303</name>
</gene>
<dbReference type="PANTHER" id="PTHR35463">
    <property type="entry name" value="TRANSMEMBRANE PROTEIN"/>
    <property type="match status" value="1"/>
</dbReference>
<proteinExistence type="predicted"/>
<sequence length="92" mass="10417">MDTISLLRKSHKSSWEKFKIVMHDMQMQFSPPNLDFRGGGYDGAKRTLKEAVGKSFDKSKEKVEESAETAAKVVEGAFHKVKENTDSDHDEL</sequence>
<evidence type="ECO:0000313" key="1">
    <source>
        <dbReference type="EMBL" id="KYP34725.1"/>
    </source>
</evidence>
<dbReference type="EMBL" id="KQ484532">
    <property type="protein sequence ID" value="KYP34725.1"/>
    <property type="molecule type" value="Genomic_DNA"/>
</dbReference>
<protein>
    <submittedName>
        <fullName evidence="1">Uncharacterized protein</fullName>
    </submittedName>
</protein>
<dbReference type="OMA" id="AMKTNFE"/>
<accession>A0A151QWY8</accession>
<reference evidence="1" key="1">
    <citation type="journal article" date="2012" name="Nat. Biotechnol.">
        <title>Draft genome sequence of pigeonpea (Cajanus cajan), an orphan legume crop of resource-poor farmers.</title>
        <authorList>
            <person name="Varshney R.K."/>
            <person name="Chen W."/>
            <person name="Li Y."/>
            <person name="Bharti A.K."/>
            <person name="Saxena R.K."/>
            <person name="Schlueter J.A."/>
            <person name="Donoghue M.T."/>
            <person name="Azam S."/>
            <person name="Fan G."/>
            <person name="Whaley A.M."/>
            <person name="Farmer A.D."/>
            <person name="Sheridan J."/>
            <person name="Iwata A."/>
            <person name="Tuteja R."/>
            <person name="Penmetsa R.V."/>
            <person name="Wu W."/>
            <person name="Upadhyaya H.D."/>
            <person name="Yang S.P."/>
            <person name="Shah T."/>
            <person name="Saxena K.B."/>
            <person name="Michael T."/>
            <person name="McCombie W.R."/>
            <person name="Yang B."/>
            <person name="Zhang G."/>
            <person name="Yang H."/>
            <person name="Wang J."/>
            <person name="Spillane C."/>
            <person name="Cook D.R."/>
            <person name="May G.D."/>
            <person name="Xu X."/>
            <person name="Jackson S.A."/>
        </authorList>
    </citation>
    <scope>NUCLEOTIDE SEQUENCE [LARGE SCALE GENOMIC DNA]</scope>
</reference>
<dbReference type="PANTHER" id="PTHR35463:SF10">
    <property type="entry name" value="TRANSMEMBRANE PROTEIN"/>
    <property type="match status" value="1"/>
</dbReference>
<name>A0A151QWY8_CAJCA</name>